<dbReference type="Gene3D" id="3.20.20.70">
    <property type="entry name" value="Aldolase class I"/>
    <property type="match status" value="1"/>
</dbReference>
<dbReference type="SFLD" id="SFLDG01072">
    <property type="entry name" value="dehydrogenase_like"/>
    <property type="match status" value="1"/>
</dbReference>
<sequence length="409" mass="44880">MSRPISRTDIRPAPIHPFILKTAARCNLNCSYCYVYNQADTAWRSRPPLMPDHIFTATVDRISRHVVQSGQAEALILFHGGEPMLVGKRRFDEMCRTLHRTLGDLVDVQLAIQTNGVLIDEDWIALFRAHDVQLGISLDGMAAANDRHRVDHKGRGSHAAVVRAIGNLAAADYRFGLLCVIPLGEDPVATHRHFLDLGCSSLSYLLPTHDRAEIARLRRLHGPTPCADFLIPVFDDWFFNGSIAFEIREFWSIGRLLMGGSSLVDSLGNLPLQFVAVETDGEMEGLDKLKACGDRVTHVGRNVLTDDFRAVADGNPFIAAAMHGLPLPRDCAGCVEAQTCAGGYLPHRFDADGGFDHPSVWCADLIKLFAHIRGRMDISPEETIARRAALWGQGGEAGRPAPAPTPVMA</sequence>
<feature type="domain" description="Radical SAM core" evidence="6">
    <location>
        <begin position="11"/>
        <end position="230"/>
    </location>
</feature>
<dbReference type="SFLD" id="SFLDG01067">
    <property type="entry name" value="SPASM/twitch_domain_containing"/>
    <property type="match status" value="1"/>
</dbReference>
<comment type="cofactor">
    <cofactor evidence="1">
        <name>[4Fe-4S] cluster</name>
        <dbReference type="ChEBI" id="CHEBI:49883"/>
    </cofactor>
</comment>
<evidence type="ECO:0000313" key="7">
    <source>
        <dbReference type="EMBL" id="MBY8820834.1"/>
    </source>
</evidence>
<evidence type="ECO:0000259" key="6">
    <source>
        <dbReference type="PROSITE" id="PS51918"/>
    </source>
</evidence>
<accession>A0ABS7PIQ1</accession>
<dbReference type="InterPro" id="IPR023867">
    <property type="entry name" value="Sulphatase_maturase_rSAM"/>
</dbReference>
<dbReference type="SFLD" id="SFLDS00029">
    <property type="entry name" value="Radical_SAM"/>
    <property type="match status" value="1"/>
</dbReference>
<evidence type="ECO:0000313" key="8">
    <source>
        <dbReference type="Proteomes" id="UP000706039"/>
    </source>
</evidence>
<keyword evidence="5" id="KW-0411">Iron-sulfur</keyword>
<dbReference type="InterPro" id="IPR058240">
    <property type="entry name" value="rSAM_sf"/>
</dbReference>
<dbReference type="PANTHER" id="PTHR43273:SF8">
    <property type="entry name" value="RADICAL SAM DOMAIN PROTEIN"/>
    <property type="match status" value="1"/>
</dbReference>
<evidence type="ECO:0000256" key="2">
    <source>
        <dbReference type="ARBA" id="ARBA00022691"/>
    </source>
</evidence>
<name>A0ABS7PIQ1_9SPHN</name>
<dbReference type="CDD" id="cd01335">
    <property type="entry name" value="Radical_SAM"/>
    <property type="match status" value="1"/>
</dbReference>
<reference evidence="7 8" key="1">
    <citation type="submission" date="2021-08" db="EMBL/GenBank/DDBJ databases">
        <authorList>
            <person name="Tuo L."/>
        </authorList>
    </citation>
    <scope>NUCLEOTIDE SEQUENCE [LARGE SCALE GENOMIC DNA]</scope>
    <source>
        <strain evidence="7 8">JCM 31229</strain>
    </source>
</reference>
<organism evidence="7 8">
    <name type="scientific">Sphingomonas colocasiae</name>
    <dbReference type="NCBI Taxonomy" id="1848973"/>
    <lineage>
        <taxon>Bacteria</taxon>
        <taxon>Pseudomonadati</taxon>
        <taxon>Pseudomonadota</taxon>
        <taxon>Alphaproteobacteria</taxon>
        <taxon>Sphingomonadales</taxon>
        <taxon>Sphingomonadaceae</taxon>
        <taxon>Sphingomonas</taxon>
    </lineage>
</organism>
<dbReference type="PROSITE" id="PS51918">
    <property type="entry name" value="RADICAL_SAM"/>
    <property type="match status" value="1"/>
</dbReference>
<dbReference type="SFLD" id="SFLDG01386">
    <property type="entry name" value="main_SPASM_domain-containing"/>
    <property type="match status" value="1"/>
</dbReference>
<evidence type="ECO:0000256" key="5">
    <source>
        <dbReference type="ARBA" id="ARBA00023014"/>
    </source>
</evidence>
<dbReference type="Proteomes" id="UP000706039">
    <property type="component" value="Unassembled WGS sequence"/>
</dbReference>
<dbReference type="Pfam" id="PF04055">
    <property type="entry name" value="Radical_SAM"/>
    <property type="match status" value="1"/>
</dbReference>
<keyword evidence="2" id="KW-0949">S-adenosyl-L-methionine</keyword>
<gene>
    <name evidence="7" type="ORF">K7G82_00935</name>
</gene>
<evidence type="ECO:0000256" key="1">
    <source>
        <dbReference type="ARBA" id="ARBA00001966"/>
    </source>
</evidence>
<proteinExistence type="predicted"/>
<dbReference type="InterPro" id="IPR007197">
    <property type="entry name" value="rSAM"/>
</dbReference>
<dbReference type="PANTHER" id="PTHR43273">
    <property type="entry name" value="ANAEROBIC SULFATASE-MATURATING ENZYME HOMOLOG ASLB-RELATED"/>
    <property type="match status" value="1"/>
</dbReference>
<evidence type="ECO:0000256" key="4">
    <source>
        <dbReference type="ARBA" id="ARBA00023004"/>
    </source>
</evidence>
<keyword evidence="8" id="KW-1185">Reference proteome</keyword>
<dbReference type="EMBL" id="JAINVV010000001">
    <property type="protein sequence ID" value="MBY8820834.1"/>
    <property type="molecule type" value="Genomic_DNA"/>
</dbReference>
<protein>
    <submittedName>
        <fullName evidence="7">Radical SAM protein</fullName>
    </submittedName>
</protein>
<dbReference type="InterPro" id="IPR013785">
    <property type="entry name" value="Aldolase_TIM"/>
</dbReference>
<keyword evidence="3" id="KW-0479">Metal-binding</keyword>
<dbReference type="SUPFAM" id="SSF102114">
    <property type="entry name" value="Radical SAM enzymes"/>
    <property type="match status" value="1"/>
</dbReference>
<evidence type="ECO:0000256" key="3">
    <source>
        <dbReference type="ARBA" id="ARBA00022723"/>
    </source>
</evidence>
<dbReference type="RefSeq" id="WP_222987941.1">
    <property type="nucleotide sequence ID" value="NZ_JAINVV010000001.1"/>
</dbReference>
<comment type="caution">
    <text evidence="7">The sequence shown here is derived from an EMBL/GenBank/DDBJ whole genome shotgun (WGS) entry which is preliminary data.</text>
</comment>
<keyword evidence="4" id="KW-0408">Iron</keyword>